<proteinExistence type="predicted"/>
<evidence type="ECO:0000313" key="2">
    <source>
        <dbReference type="Proteomes" id="UP001057402"/>
    </source>
</evidence>
<accession>A0ACB9QDK4</accession>
<organism evidence="1 2">
    <name type="scientific">Melastoma candidum</name>
    <dbReference type="NCBI Taxonomy" id="119954"/>
    <lineage>
        <taxon>Eukaryota</taxon>
        <taxon>Viridiplantae</taxon>
        <taxon>Streptophyta</taxon>
        <taxon>Embryophyta</taxon>
        <taxon>Tracheophyta</taxon>
        <taxon>Spermatophyta</taxon>
        <taxon>Magnoliopsida</taxon>
        <taxon>eudicotyledons</taxon>
        <taxon>Gunneridae</taxon>
        <taxon>Pentapetalae</taxon>
        <taxon>rosids</taxon>
        <taxon>malvids</taxon>
        <taxon>Myrtales</taxon>
        <taxon>Melastomataceae</taxon>
        <taxon>Melastomatoideae</taxon>
        <taxon>Melastomateae</taxon>
        <taxon>Melastoma</taxon>
    </lineage>
</organism>
<sequence length="608" mass="65411">MNKVSLYRLFTFSDPVDHALMFLGSVSAIGHGLAMPLMSVIFGELVDTFGEADNTTEVVNAVAKVALKFLYLAIGSGIAACIQVSCWMVTGERQVARIRSLYLKTLLRQEIGFFDQEAGAGEILGRMSGDMVVIQEAIGAKVGKCLQLVATFIGGFALAVIKGWQLTLVLLSLIPAVVLAGAVLSFTIEKTASQGQNTYAIAASVIEQTMGSIHTVASFTGENRAIAMYEESLVKAYNSSIKSGFASGLGFRAVMAIVFSTYGLAVWYGGKMILEKGYTGGGVINVIFAIVTGSMALGEVSPCIPAFIAGQSAAFKLFEAIERKPRIDAFLSEGKTLDDIRGEIELRDVDFCYPSRPHQRILNGFFLIIPSGTAAALVGGSGSGKSTVISLIERFYDPDAGEVLIDGVNLKEFQLRWIRQKISLVSQEPVLFATTVRQNLLYGKDEATVDDIAEALKLANAAKFINKLPQGLDTMVGEHGALLSGGQKQRIAIARAILKNPKVLLLDEATSALDTGSEKKVQNALNRFMMNRTTVIIAHRLSTVRKANTIAVIQDGKIIEKGSHSELTRDPDGAYSQLIRLQEIPNKSDQIDVGNTQEPRISADPGRS</sequence>
<keyword evidence="2" id="KW-1185">Reference proteome</keyword>
<evidence type="ECO:0000313" key="1">
    <source>
        <dbReference type="EMBL" id="KAI4364525.1"/>
    </source>
</evidence>
<comment type="caution">
    <text evidence="1">The sequence shown here is derived from an EMBL/GenBank/DDBJ whole genome shotgun (WGS) entry which is preliminary data.</text>
</comment>
<gene>
    <name evidence="1" type="ORF">MLD38_020603</name>
</gene>
<reference evidence="2" key="1">
    <citation type="journal article" date="2023" name="Front. Plant Sci.">
        <title>Chromosomal-level genome assembly of Melastoma candidum provides insights into trichome evolution.</title>
        <authorList>
            <person name="Zhong Y."/>
            <person name="Wu W."/>
            <person name="Sun C."/>
            <person name="Zou P."/>
            <person name="Liu Y."/>
            <person name="Dai S."/>
            <person name="Zhou R."/>
        </authorList>
    </citation>
    <scope>NUCLEOTIDE SEQUENCE [LARGE SCALE GENOMIC DNA]</scope>
</reference>
<protein>
    <submittedName>
        <fullName evidence="1">Uncharacterized protein</fullName>
    </submittedName>
</protein>
<dbReference type="EMBL" id="CM042885">
    <property type="protein sequence ID" value="KAI4364525.1"/>
    <property type="molecule type" value="Genomic_DNA"/>
</dbReference>
<name>A0ACB9QDK4_9MYRT</name>
<dbReference type="Proteomes" id="UP001057402">
    <property type="component" value="Chromosome 6"/>
</dbReference>